<dbReference type="Proteomes" id="UP000272503">
    <property type="component" value="Unassembled WGS sequence"/>
</dbReference>
<keyword evidence="1" id="KW-1133">Transmembrane helix</keyword>
<evidence type="ECO:0000313" key="3">
    <source>
        <dbReference type="Proteomes" id="UP000272503"/>
    </source>
</evidence>
<organism evidence="2 3">
    <name type="scientific">Mycetocola tolaasinivorans</name>
    <dbReference type="NCBI Taxonomy" id="76635"/>
    <lineage>
        <taxon>Bacteria</taxon>
        <taxon>Bacillati</taxon>
        <taxon>Actinomycetota</taxon>
        <taxon>Actinomycetes</taxon>
        <taxon>Micrococcales</taxon>
        <taxon>Microbacteriaceae</taxon>
        <taxon>Mycetocola</taxon>
    </lineage>
</organism>
<proteinExistence type="predicted"/>
<evidence type="ECO:0000313" key="2">
    <source>
        <dbReference type="EMBL" id="RLP75938.1"/>
    </source>
</evidence>
<reference evidence="2 3" key="1">
    <citation type="submission" date="2018-10" db="EMBL/GenBank/DDBJ databases">
        <authorList>
            <person name="Li J."/>
        </authorList>
    </citation>
    <scope>NUCLEOTIDE SEQUENCE [LARGE SCALE GENOMIC DNA]</scope>
    <source>
        <strain evidence="2 3">IF 016277</strain>
    </source>
</reference>
<keyword evidence="1" id="KW-0812">Transmembrane</keyword>
<feature type="transmembrane region" description="Helical" evidence="1">
    <location>
        <begin position="33"/>
        <end position="52"/>
    </location>
</feature>
<sequence length="69" mass="7636">MTRKRVFWTAYALAACLISLSLRLLFPQLEPGYFAGGSVILVLLAPAVGRLFKIANVWSTGEHARSRDD</sequence>
<keyword evidence="3" id="KW-1185">Reference proteome</keyword>
<accession>A0A3L7A7T0</accession>
<dbReference type="AlphaFoldDB" id="A0A3L7A7T0"/>
<name>A0A3L7A7T0_9MICO</name>
<evidence type="ECO:0000256" key="1">
    <source>
        <dbReference type="SAM" id="Phobius"/>
    </source>
</evidence>
<comment type="caution">
    <text evidence="2">The sequence shown here is derived from an EMBL/GenBank/DDBJ whole genome shotgun (WGS) entry which is preliminary data.</text>
</comment>
<gene>
    <name evidence="2" type="ORF">D9V32_07175</name>
</gene>
<dbReference type="PROSITE" id="PS51257">
    <property type="entry name" value="PROKAR_LIPOPROTEIN"/>
    <property type="match status" value="1"/>
</dbReference>
<keyword evidence="1" id="KW-0472">Membrane</keyword>
<dbReference type="EMBL" id="RCUX01000005">
    <property type="protein sequence ID" value="RLP75938.1"/>
    <property type="molecule type" value="Genomic_DNA"/>
</dbReference>
<protein>
    <submittedName>
        <fullName evidence="2">Uncharacterized protein</fullName>
    </submittedName>
</protein>